<proteinExistence type="predicted"/>
<reference evidence="2" key="1">
    <citation type="submission" date="2021-09" db="EMBL/GenBank/DDBJ databases">
        <title>The genome of Mauremys mutica provides insights into the evolution of semi-aquatic lifestyle.</title>
        <authorList>
            <person name="Gong S."/>
            <person name="Gao Y."/>
        </authorList>
    </citation>
    <scope>NUCLEOTIDE SEQUENCE</scope>
    <source>
        <strain evidence="2">MM-2020</strain>
        <tissue evidence="2">Muscle</tissue>
    </source>
</reference>
<name>A0A9D3X2T2_9SAUR</name>
<sequence>MAPSRHRTMVRSSEQAAPASMLGFAYQALLEVTNGSLMHILVRQRSPHDPLARPQHTAGGTAQHTSWHKEPRAPTLLLPLPFCSREQHHRELFSSLALVSLVSPSHYMGLSPRG</sequence>
<dbReference type="Proteomes" id="UP000827986">
    <property type="component" value="Unassembled WGS sequence"/>
</dbReference>
<feature type="region of interest" description="Disordered" evidence="1">
    <location>
        <begin position="45"/>
        <end position="70"/>
    </location>
</feature>
<organism evidence="2 3">
    <name type="scientific">Mauremys mutica</name>
    <name type="common">yellowpond turtle</name>
    <dbReference type="NCBI Taxonomy" id="74926"/>
    <lineage>
        <taxon>Eukaryota</taxon>
        <taxon>Metazoa</taxon>
        <taxon>Chordata</taxon>
        <taxon>Craniata</taxon>
        <taxon>Vertebrata</taxon>
        <taxon>Euteleostomi</taxon>
        <taxon>Archelosauria</taxon>
        <taxon>Testudinata</taxon>
        <taxon>Testudines</taxon>
        <taxon>Cryptodira</taxon>
        <taxon>Durocryptodira</taxon>
        <taxon>Testudinoidea</taxon>
        <taxon>Geoemydidae</taxon>
        <taxon>Geoemydinae</taxon>
        <taxon>Mauremys</taxon>
    </lineage>
</organism>
<accession>A0A9D3X2T2</accession>
<dbReference type="AlphaFoldDB" id="A0A9D3X2T2"/>
<gene>
    <name evidence="2" type="ORF">KIL84_007133</name>
</gene>
<comment type="caution">
    <text evidence="2">The sequence shown here is derived from an EMBL/GenBank/DDBJ whole genome shotgun (WGS) entry which is preliminary data.</text>
</comment>
<evidence type="ECO:0000313" key="3">
    <source>
        <dbReference type="Proteomes" id="UP000827986"/>
    </source>
</evidence>
<evidence type="ECO:0000256" key="1">
    <source>
        <dbReference type="SAM" id="MobiDB-lite"/>
    </source>
</evidence>
<keyword evidence="3" id="KW-1185">Reference proteome</keyword>
<protein>
    <submittedName>
        <fullName evidence="2">Uncharacterized protein</fullName>
    </submittedName>
</protein>
<evidence type="ECO:0000313" key="2">
    <source>
        <dbReference type="EMBL" id="KAH1171515.1"/>
    </source>
</evidence>
<dbReference type="EMBL" id="JAHDVG010000483">
    <property type="protein sequence ID" value="KAH1171515.1"/>
    <property type="molecule type" value="Genomic_DNA"/>
</dbReference>